<dbReference type="AlphaFoldDB" id="A0A067KZX5"/>
<dbReference type="EMBL" id="KK914403">
    <property type="protein sequence ID" value="KDP37419.1"/>
    <property type="molecule type" value="Genomic_DNA"/>
</dbReference>
<evidence type="ECO:0000256" key="10">
    <source>
        <dbReference type="SAM" id="SignalP"/>
    </source>
</evidence>
<protein>
    <recommendedName>
        <fullName evidence="1">tyrosine--tRNA ligase</fullName>
        <ecNumber evidence="1">6.1.1.1</ecNumber>
    </recommendedName>
    <alternativeName>
        <fullName evidence="7">Tyrosyl-tRNA synthetase</fullName>
    </alternativeName>
</protein>
<feature type="chain" id="PRO_5001640026" description="tyrosine--tRNA ligase" evidence="10">
    <location>
        <begin position="24"/>
        <end position="417"/>
    </location>
</feature>
<dbReference type="GO" id="GO:0005524">
    <property type="term" value="F:ATP binding"/>
    <property type="evidence" value="ECO:0007669"/>
    <property type="project" value="UniProtKB-KW"/>
</dbReference>
<feature type="domain" description="Poly(A) polymerase nucleotidyltransferase" evidence="11">
    <location>
        <begin position="342"/>
        <end position="409"/>
    </location>
</feature>
<evidence type="ECO:0000256" key="9">
    <source>
        <dbReference type="RuleBase" id="RU363036"/>
    </source>
</evidence>
<evidence type="ECO:0000256" key="2">
    <source>
        <dbReference type="ARBA" id="ARBA00022598"/>
    </source>
</evidence>
<evidence type="ECO:0000256" key="1">
    <source>
        <dbReference type="ARBA" id="ARBA00013160"/>
    </source>
</evidence>
<dbReference type="InterPro" id="IPR014729">
    <property type="entry name" value="Rossmann-like_a/b/a_fold"/>
</dbReference>
<organism evidence="12 13">
    <name type="scientific">Jatropha curcas</name>
    <name type="common">Barbados nut</name>
    <dbReference type="NCBI Taxonomy" id="180498"/>
    <lineage>
        <taxon>Eukaryota</taxon>
        <taxon>Viridiplantae</taxon>
        <taxon>Streptophyta</taxon>
        <taxon>Embryophyta</taxon>
        <taxon>Tracheophyta</taxon>
        <taxon>Spermatophyta</taxon>
        <taxon>Magnoliopsida</taxon>
        <taxon>eudicotyledons</taxon>
        <taxon>Gunneridae</taxon>
        <taxon>Pentapetalae</taxon>
        <taxon>rosids</taxon>
        <taxon>fabids</taxon>
        <taxon>Malpighiales</taxon>
        <taxon>Euphorbiaceae</taxon>
        <taxon>Crotonoideae</taxon>
        <taxon>Jatropheae</taxon>
        <taxon>Jatropha</taxon>
    </lineage>
</organism>
<comment type="similarity">
    <text evidence="9">Belongs to the class-I aminoacyl-tRNA synthetase family.</text>
</comment>
<dbReference type="InterPro" id="IPR050489">
    <property type="entry name" value="Tyr-tRNA_synthase"/>
</dbReference>
<proteinExistence type="inferred from homology"/>
<keyword evidence="10" id="KW-0732">Signal</keyword>
<dbReference type="Pfam" id="PF20750">
    <property type="entry name" value="PAP_NTPase"/>
    <property type="match status" value="1"/>
</dbReference>
<evidence type="ECO:0000256" key="6">
    <source>
        <dbReference type="ARBA" id="ARBA00023146"/>
    </source>
</evidence>
<keyword evidence="6 9" id="KW-0030">Aminoacyl-tRNA synthetase</keyword>
<evidence type="ECO:0000313" key="13">
    <source>
        <dbReference type="Proteomes" id="UP000027138"/>
    </source>
</evidence>
<evidence type="ECO:0000256" key="5">
    <source>
        <dbReference type="ARBA" id="ARBA00022917"/>
    </source>
</evidence>
<evidence type="ECO:0000256" key="3">
    <source>
        <dbReference type="ARBA" id="ARBA00022741"/>
    </source>
</evidence>
<evidence type="ECO:0000256" key="8">
    <source>
        <dbReference type="ARBA" id="ARBA00048248"/>
    </source>
</evidence>
<name>A0A067KZX5_JATCU</name>
<dbReference type="InterPro" id="IPR048840">
    <property type="entry name" value="PolA_pol_NTPase"/>
</dbReference>
<dbReference type="PANTHER" id="PTHR46264:SF4">
    <property type="entry name" value="TYROSINE--TRNA LIGASE, CYTOPLASMIC"/>
    <property type="match status" value="1"/>
</dbReference>
<comment type="catalytic activity">
    <reaction evidence="8">
        <text>tRNA(Tyr) + L-tyrosine + ATP = L-tyrosyl-tRNA(Tyr) + AMP + diphosphate + H(+)</text>
        <dbReference type="Rhea" id="RHEA:10220"/>
        <dbReference type="Rhea" id="RHEA-COMP:9706"/>
        <dbReference type="Rhea" id="RHEA-COMP:9707"/>
        <dbReference type="ChEBI" id="CHEBI:15378"/>
        <dbReference type="ChEBI" id="CHEBI:30616"/>
        <dbReference type="ChEBI" id="CHEBI:33019"/>
        <dbReference type="ChEBI" id="CHEBI:58315"/>
        <dbReference type="ChEBI" id="CHEBI:78442"/>
        <dbReference type="ChEBI" id="CHEBI:78536"/>
        <dbReference type="ChEBI" id="CHEBI:456215"/>
        <dbReference type="EC" id="6.1.1.1"/>
    </reaction>
</comment>
<dbReference type="STRING" id="180498.A0A067KZX5"/>
<evidence type="ECO:0000259" key="11">
    <source>
        <dbReference type="Pfam" id="PF20750"/>
    </source>
</evidence>
<accession>A0A067KZX5</accession>
<dbReference type="SUPFAM" id="SSF81301">
    <property type="entry name" value="Nucleotidyltransferase"/>
    <property type="match status" value="1"/>
</dbReference>
<dbReference type="InterPro" id="IPR043519">
    <property type="entry name" value="NT_sf"/>
</dbReference>
<dbReference type="Proteomes" id="UP000027138">
    <property type="component" value="Unassembled WGS sequence"/>
</dbReference>
<evidence type="ECO:0000256" key="4">
    <source>
        <dbReference type="ARBA" id="ARBA00022840"/>
    </source>
</evidence>
<evidence type="ECO:0000256" key="7">
    <source>
        <dbReference type="ARBA" id="ARBA00033323"/>
    </source>
</evidence>
<keyword evidence="3 9" id="KW-0547">Nucleotide-binding</keyword>
<dbReference type="PANTHER" id="PTHR46264">
    <property type="entry name" value="TYROSINE-TRNA LIGASE"/>
    <property type="match status" value="1"/>
</dbReference>
<keyword evidence="5 9" id="KW-0648">Protein biosynthesis</keyword>
<keyword evidence="4 9" id="KW-0067">ATP-binding</keyword>
<dbReference type="Gene3D" id="3.30.460.10">
    <property type="entry name" value="Beta Polymerase, domain 2"/>
    <property type="match status" value="1"/>
</dbReference>
<sequence length="417" mass="45753">MQMNKPSVVLMVAELLTRFCVRGQTFSPSRPSKATWDNRRSSAEKSFEDEEVNDVRLSVGNVVVGGVISKDLSATRDTPCSKEAENLAIETIMSGPYVTNPALSQEVDELEDDLDCGIQVKDSVGNTNEGSVESSSIGMITSKLANAPITVPIIFGNRSGSSISFSTNGGLEELELAISSAATVPQKKPLIRGGPNPFVGADAVSFRQLLRIEYRLCILFLPPQPICYDGFEPSGRMHIAQGVMKTISVNKLTAAGCKVKIWIADWFAQLNNKMGGDLKKIQTVGRYLIEIWKAVGMDLEGDKVCSNNGSQTYKSFEELAVDYESGELHPGDLKPALSKAINEILQHLQNAGLYESQEKVVNREEVLGRLDQIVMNWVKVISRAKGLNEQLGQEANAKIFTFGSYWLGLGNWRERKN</sequence>
<dbReference type="GO" id="GO:0006437">
    <property type="term" value="P:tyrosyl-tRNA aminoacylation"/>
    <property type="evidence" value="ECO:0007669"/>
    <property type="project" value="TreeGrafter"/>
</dbReference>
<dbReference type="SUPFAM" id="SSF52374">
    <property type="entry name" value="Nucleotidylyl transferase"/>
    <property type="match status" value="1"/>
</dbReference>
<feature type="signal peptide" evidence="10">
    <location>
        <begin position="1"/>
        <end position="23"/>
    </location>
</feature>
<dbReference type="InterPro" id="IPR002305">
    <property type="entry name" value="aa-tRNA-synth_Ic"/>
</dbReference>
<dbReference type="GO" id="GO:0004831">
    <property type="term" value="F:tyrosine-tRNA ligase activity"/>
    <property type="evidence" value="ECO:0007669"/>
    <property type="project" value="UniProtKB-EC"/>
</dbReference>
<reference evidence="12 13" key="1">
    <citation type="journal article" date="2014" name="PLoS ONE">
        <title>Global Analysis of Gene Expression Profiles in Physic Nut (Jatropha curcas L.) Seedlings Exposed to Salt Stress.</title>
        <authorList>
            <person name="Zhang L."/>
            <person name="Zhang C."/>
            <person name="Wu P."/>
            <person name="Chen Y."/>
            <person name="Li M."/>
            <person name="Jiang H."/>
            <person name="Wu G."/>
        </authorList>
    </citation>
    <scope>NUCLEOTIDE SEQUENCE [LARGE SCALE GENOMIC DNA]</scope>
    <source>
        <strain evidence="13">cv. GZQX0401</strain>
        <tissue evidence="12">Young leaves</tissue>
    </source>
</reference>
<gene>
    <name evidence="12" type="ORF">JCGZ_07946</name>
</gene>
<keyword evidence="13" id="KW-1185">Reference proteome</keyword>
<dbReference type="GO" id="GO:0005737">
    <property type="term" value="C:cytoplasm"/>
    <property type="evidence" value="ECO:0007669"/>
    <property type="project" value="TreeGrafter"/>
</dbReference>
<dbReference type="Gene3D" id="3.40.50.620">
    <property type="entry name" value="HUPs"/>
    <property type="match status" value="2"/>
</dbReference>
<dbReference type="OrthoDB" id="197206at2759"/>
<dbReference type="Pfam" id="PF00579">
    <property type="entry name" value="tRNA-synt_1b"/>
    <property type="match status" value="1"/>
</dbReference>
<keyword evidence="2 9" id="KW-0436">Ligase</keyword>
<dbReference type="EC" id="6.1.1.1" evidence="1"/>
<evidence type="ECO:0000313" key="12">
    <source>
        <dbReference type="EMBL" id="KDP37419.1"/>
    </source>
</evidence>